<evidence type="ECO:0000313" key="14">
    <source>
        <dbReference type="EMBL" id="KAL1499090.1"/>
    </source>
</evidence>
<dbReference type="EMBL" id="JBGBPQ010000026">
    <property type="protein sequence ID" value="KAL1499090.1"/>
    <property type="molecule type" value="Genomic_DNA"/>
</dbReference>
<evidence type="ECO:0000256" key="3">
    <source>
        <dbReference type="ARBA" id="ARBA00004866"/>
    </source>
</evidence>
<dbReference type="CDD" id="cd03469">
    <property type="entry name" value="Rieske_RO_Alpha_N"/>
    <property type="match status" value="1"/>
</dbReference>
<dbReference type="AlphaFoldDB" id="A0AB34IGR8"/>
<keyword evidence="7" id="KW-0001">2Fe-2S</keyword>
<evidence type="ECO:0000256" key="2">
    <source>
        <dbReference type="ARBA" id="ARBA00002149"/>
    </source>
</evidence>
<keyword evidence="8" id="KW-0479">Metal-binding</keyword>
<dbReference type="InterPro" id="IPR017941">
    <property type="entry name" value="Rieske_2Fe-2S"/>
</dbReference>
<evidence type="ECO:0000313" key="15">
    <source>
        <dbReference type="Proteomes" id="UP001515480"/>
    </source>
</evidence>
<dbReference type="PANTHER" id="PTHR43756:SF5">
    <property type="entry name" value="CHOLINE MONOOXYGENASE, CHLOROPLASTIC"/>
    <property type="match status" value="1"/>
</dbReference>
<dbReference type="PRINTS" id="PR00090">
    <property type="entry name" value="RNGDIOXGNASE"/>
</dbReference>
<evidence type="ECO:0000256" key="6">
    <source>
        <dbReference type="ARBA" id="ARBA00014931"/>
    </source>
</evidence>
<organism evidence="14 15">
    <name type="scientific">Prymnesium parvum</name>
    <name type="common">Toxic golden alga</name>
    <dbReference type="NCBI Taxonomy" id="97485"/>
    <lineage>
        <taxon>Eukaryota</taxon>
        <taxon>Haptista</taxon>
        <taxon>Haptophyta</taxon>
        <taxon>Prymnesiophyceae</taxon>
        <taxon>Prymnesiales</taxon>
        <taxon>Prymnesiaceae</taxon>
        <taxon>Prymnesium</taxon>
    </lineage>
</organism>
<dbReference type="GO" id="GO:0051537">
    <property type="term" value="F:2 iron, 2 sulfur cluster binding"/>
    <property type="evidence" value="ECO:0007669"/>
    <property type="project" value="UniProtKB-KW"/>
</dbReference>
<evidence type="ECO:0000256" key="8">
    <source>
        <dbReference type="ARBA" id="ARBA00022723"/>
    </source>
</evidence>
<name>A0AB34IGR8_PRYPA</name>
<dbReference type="Pfam" id="PF00355">
    <property type="entry name" value="Rieske"/>
    <property type="match status" value="1"/>
</dbReference>
<keyword evidence="15" id="KW-1185">Reference proteome</keyword>
<evidence type="ECO:0000256" key="7">
    <source>
        <dbReference type="ARBA" id="ARBA00022714"/>
    </source>
</evidence>
<protein>
    <recommendedName>
        <fullName evidence="6">Choline monooxygenase, chloroplastic</fullName>
        <ecNumber evidence="5">1.14.15.7</ecNumber>
    </recommendedName>
</protein>
<comment type="pathway">
    <text evidence="3">Amine and polyamine biosynthesis; betaine biosynthesis via choline pathway; betaine aldehyde from choline (monooxygenase route): step 1/1.</text>
</comment>
<dbReference type="InterPro" id="IPR001663">
    <property type="entry name" value="Rng_hydr_dOase-A"/>
</dbReference>
<feature type="domain" description="Rieske" evidence="13">
    <location>
        <begin position="76"/>
        <end position="160"/>
    </location>
</feature>
<dbReference type="Proteomes" id="UP001515480">
    <property type="component" value="Unassembled WGS sequence"/>
</dbReference>
<dbReference type="InterPro" id="IPR015879">
    <property type="entry name" value="Ring_hydroxy_dOase_asu_C_dom"/>
</dbReference>
<dbReference type="EC" id="1.14.15.7" evidence="5"/>
<dbReference type="Pfam" id="PF00848">
    <property type="entry name" value="Ring_hydroxyl_A"/>
    <property type="match status" value="1"/>
</dbReference>
<dbReference type="InterPro" id="IPR036922">
    <property type="entry name" value="Rieske_2Fe-2S_sf"/>
</dbReference>
<comment type="similarity">
    <text evidence="4">Belongs to the choline monooxygenase family.</text>
</comment>
<evidence type="ECO:0000256" key="5">
    <source>
        <dbReference type="ARBA" id="ARBA00012763"/>
    </source>
</evidence>
<dbReference type="SUPFAM" id="SSF50022">
    <property type="entry name" value="ISP domain"/>
    <property type="match status" value="1"/>
</dbReference>
<evidence type="ECO:0000256" key="9">
    <source>
        <dbReference type="ARBA" id="ARBA00023002"/>
    </source>
</evidence>
<evidence type="ECO:0000256" key="4">
    <source>
        <dbReference type="ARBA" id="ARBA00010848"/>
    </source>
</evidence>
<comment type="catalytic activity">
    <reaction evidence="12">
        <text>choline + 2 reduced [2Fe-2S]-[ferredoxin] + O2 + 2 H(+) = betaine aldehyde hydrate + 2 oxidized [2Fe-2S]-[ferredoxin] + H2O</text>
        <dbReference type="Rhea" id="RHEA:17769"/>
        <dbReference type="Rhea" id="RHEA-COMP:10000"/>
        <dbReference type="Rhea" id="RHEA-COMP:10001"/>
        <dbReference type="ChEBI" id="CHEBI:15354"/>
        <dbReference type="ChEBI" id="CHEBI:15377"/>
        <dbReference type="ChEBI" id="CHEBI:15378"/>
        <dbReference type="ChEBI" id="CHEBI:15379"/>
        <dbReference type="ChEBI" id="CHEBI:15870"/>
        <dbReference type="ChEBI" id="CHEBI:33737"/>
        <dbReference type="ChEBI" id="CHEBI:33738"/>
        <dbReference type="EC" id="1.14.15.7"/>
    </reaction>
</comment>
<keyword evidence="9" id="KW-0560">Oxidoreductase</keyword>
<dbReference type="SUPFAM" id="SSF55961">
    <property type="entry name" value="Bet v1-like"/>
    <property type="match status" value="1"/>
</dbReference>
<comment type="cofactor">
    <cofactor evidence="1">
        <name>Fe cation</name>
        <dbReference type="ChEBI" id="CHEBI:24875"/>
    </cofactor>
</comment>
<evidence type="ECO:0000256" key="11">
    <source>
        <dbReference type="ARBA" id="ARBA00023014"/>
    </source>
</evidence>
<evidence type="ECO:0000256" key="12">
    <source>
        <dbReference type="ARBA" id="ARBA00049097"/>
    </source>
</evidence>
<comment type="function">
    <text evidence="2">Catalyzes the first step of the osmoprotectant glycine betaine synthesis.</text>
</comment>
<dbReference type="CDD" id="cd00680">
    <property type="entry name" value="RHO_alpha_C"/>
    <property type="match status" value="1"/>
</dbReference>
<dbReference type="Gene3D" id="3.90.380.10">
    <property type="entry name" value="Naphthalene 1,2-dioxygenase Alpha Subunit, Chain A, domain 1"/>
    <property type="match status" value="2"/>
</dbReference>
<dbReference type="PROSITE" id="PS51296">
    <property type="entry name" value="RIESKE"/>
    <property type="match status" value="1"/>
</dbReference>
<comment type="caution">
    <text evidence="14">The sequence shown here is derived from an EMBL/GenBank/DDBJ whole genome shotgun (WGS) entry which is preliminary data.</text>
</comment>
<accession>A0AB34IGR8</accession>
<evidence type="ECO:0000256" key="10">
    <source>
        <dbReference type="ARBA" id="ARBA00023004"/>
    </source>
</evidence>
<dbReference type="Gene3D" id="2.102.10.10">
    <property type="entry name" value="Rieske [2Fe-2S] iron-sulphur domain"/>
    <property type="match status" value="1"/>
</dbReference>
<keyword evidence="10" id="KW-0408">Iron</keyword>
<proteinExistence type="inferred from homology"/>
<sequence>MPNLHLSLPKFTPRLTTSHSPLRLARRPLSTATSEWSDPMRYARTRLPVDEATTLPGAVYHDEAFFQLEKKNVFHSSWVAAAELVDLQNPGDVVPTNIGGAPVLLVNDKGVIRAFHNVCRHRGAQLVHDKCSKRSTILCPYHRWGYALDGRLVGTPSFDDDPNGKRVPEKLREKFRTNHVKDFDKNAMGLHPVRVDCALGLAFVNLNGEAPALREWFGDLLPEFDDFDRALSIGNVKGTHRKVYDIAANWKVLMENYLEYYHLPAVHPDLCKVSGVDEHCRFQGSGMYMAFCTDPLTVGGTPLDPGRLPNFPSLYPHRAGKAYHVALFPNTFFSLYPDALFRVVLSPQSAGRTLEHATLMTHDGALSVPDAEAKIEELFAFWDQINTEDIVICETVQRGIIAPAYEGGRFSFRFEEPLHRFQNMVVDKMLPDAPTRYRIPVGDVVEDLGESTAAPVLVATASEQAVASPPAPAASTLSACIAAA</sequence>
<reference evidence="14 15" key="1">
    <citation type="journal article" date="2024" name="Science">
        <title>Giant polyketide synthase enzymes in the biosynthesis of giant marine polyether toxins.</title>
        <authorList>
            <person name="Fallon T.R."/>
            <person name="Shende V.V."/>
            <person name="Wierzbicki I.H."/>
            <person name="Pendleton A.L."/>
            <person name="Watervoot N.F."/>
            <person name="Auber R.P."/>
            <person name="Gonzalez D.J."/>
            <person name="Wisecaver J.H."/>
            <person name="Moore B.S."/>
        </authorList>
    </citation>
    <scope>NUCLEOTIDE SEQUENCE [LARGE SCALE GENOMIC DNA]</scope>
    <source>
        <strain evidence="14 15">12B1</strain>
    </source>
</reference>
<evidence type="ECO:0000256" key="1">
    <source>
        <dbReference type="ARBA" id="ARBA00001962"/>
    </source>
</evidence>
<dbReference type="PANTHER" id="PTHR43756">
    <property type="entry name" value="CHOLINE MONOOXYGENASE, CHLOROPLASTIC"/>
    <property type="match status" value="1"/>
</dbReference>
<keyword evidence="11" id="KW-0411">Iron-sulfur</keyword>
<dbReference type="GO" id="GO:0005506">
    <property type="term" value="F:iron ion binding"/>
    <property type="evidence" value="ECO:0007669"/>
    <property type="project" value="InterPro"/>
</dbReference>
<gene>
    <name evidence="14" type="ORF">AB1Y20_013604</name>
</gene>
<evidence type="ECO:0000259" key="13">
    <source>
        <dbReference type="PROSITE" id="PS51296"/>
    </source>
</evidence>
<dbReference type="GO" id="GO:0019133">
    <property type="term" value="F:choline monooxygenase activity"/>
    <property type="evidence" value="ECO:0007669"/>
    <property type="project" value="UniProtKB-EC"/>
</dbReference>